<feature type="transmembrane region" description="Helical" evidence="1">
    <location>
        <begin position="42"/>
        <end position="64"/>
    </location>
</feature>
<sequence>MKEEEIDKLITESLDKEEAEFYNNLEEKSLFKMWGDLYTGKLGWVAILMSIVHTIVVVLCFYCGYKLFVVEGITEIIRYGVVLFIALAFGSMIKLWHWMQMDKNSILREVKRLEFQIAMLTERITNE</sequence>
<evidence type="ECO:0000313" key="3">
    <source>
        <dbReference type="Proteomes" id="UP000479132"/>
    </source>
</evidence>
<keyword evidence="1" id="KW-1133">Transmembrane helix</keyword>
<dbReference type="Pfam" id="PF20556">
    <property type="entry name" value="DUF6768"/>
    <property type="match status" value="1"/>
</dbReference>
<comment type="caution">
    <text evidence="2">The sequence shown here is derived from an EMBL/GenBank/DDBJ whole genome shotgun (WGS) entry which is preliminary data.</text>
</comment>
<name>A0A6M1TM01_9BACT</name>
<dbReference type="EMBL" id="JAALLS010000020">
    <property type="protein sequence ID" value="NGP89460.1"/>
    <property type="molecule type" value="Genomic_DNA"/>
</dbReference>
<evidence type="ECO:0000313" key="2">
    <source>
        <dbReference type="EMBL" id="NGP89460.1"/>
    </source>
</evidence>
<proteinExistence type="predicted"/>
<accession>A0A6M1TM01</accession>
<evidence type="ECO:0000256" key="1">
    <source>
        <dbReference type="SAM" id="Phobius"/>
    </source>
</evidence>
<dbReference type="InterPro" id="IPR046659">
    <property type="entry name" value="DUF6768"/>
</dbReference>
<keyword evidence="1" id="KW-0812">Transmembrane</keyword>
<gene>
    <name evidence="2" type="ORF">G3569_13970</name>
</gene>
<dbReference type="Proteomes" id="UP000479132">
    <property type="component" value="Unassembled WGS sequence"/>
</dbReference>
<keyword evidence="1" id="KW-0472">Membrane</keyword>
<feature type="transmembrane region" description="Helical" evidence="1">
    <location>
        <begin position="76"/>
        <end position="99"/>
    </location>
</feature>
<keyword evidence="3" id="KW-1185">Reference proteome</keyword>
<protein>
    <submittedName>
        <fullName evidence="2">Uncharacterized protein</fullName>
    </submittedName>
</protein>
<reference evidence="2 3" key="1">
    <citation type="submission" date="2020-02" db="EMBL/GenBank/DDBJ databases">
        <title>Aliifodinibius halophilus 2W32, complete genome.</title>
        <authorList>
            <person name="Li Y."/>
            <person name="Wu S."/>
        </authorList>
    </citation>
    <scope>NUCLEOTIDE SEQUENCE [LARGE SCALE GENOMIC DNA]</scope>
    <source>
        <strain evidence="2 3">2W32</strain>
    </source>
</reference>
<organism evidence="2 3">
    <name type="scientific">Fodinibius halophilus</name>
    <dbReference type="NCBI Taxonomy" id="1736908"/>
    <lineage>
        <taxon>Bacteria</taxon>
        <taxon>Pseudomonadati</taxon>
        <taxon>Balneolota</taxon>
        <taxon>Balneolia</taxon>
        <taxon>Balneolales</taxon>
        <taxon>Balneolaceae</taxon>
        <taxon>Fodinibius</taxon>
    </lineage>
</organism>
<dbReference type="AlphaFoldDB" id="A0A6M1TM01"/>